<keyword evidence="4 11" id="KW-1133">Transmembrane helix</keyword>
<evidence type="ECO:0000256" key="2">
    <source>
        <dbReference type="ARBA" id="ARBA00022692"/>
    </source>
</evidence>
<dbReference type="AlphaFoldDB" id="A0A9D3PPZ9"/>
<dbReference type="GO" id="GO:0043277">
    <property type="term" value="P:apoptotic cell clearance"/>
    <property type="evidence" value="ECO:0007669"/>
    <property type="project" value="TreeGrafter"/>
</dbReference>
<protein>
    <recommendedName>
        <fullName evidence="13">Ig-like domain-containing protein</fullName>
    </recommendedName>
</protein>
<keyword evidence="5 11" id="KW-0472">Membrane</keyword>
<keyword evidence="7" id="KW-0325">Glycoprotein</keyword>
<evidence type="ECO:0000256" key="3">
    <source>
        <dbReference type="ARBA" id="ARBA00022729"/>
    </source>
</evidence>
<organism evidence="14 15">
    <name type="scientific">Megalops atlanticus</name>
    <name type="common">Tarpon</name>
    <name type="synonym">Clupea gigantea</name>
    <dbReference type="NCBI Taxonomy" id="7932"/>
    <lineage>
        <taxon>Eukaryota</taxon>
        <taxon>Metazoa</taxon>
        <taxon>Chordata</taxon>
        <taxon>Craniata</taxon>
        <taxon>Vertebrata</taxon>
        <taxon>Euteleostomi</taxon>
        <taxon>Actinopterygii</taxon>
        <taxon>Neopterygii</taxon>
        <taxon>Teleostei</taxon>
        <taxon>Elopiformes</taxon>
        <taxon>Megalopidae</taxon>
        <taxon>Megalops</taxon>
    </lineage>
</organism>
<evidence type="ECO:0000256" key="11">
    <source>
        <dbReference type="SAM" id="Phobius"/>
    </source>
</evidence>
<comment type="caution">
    <text evidence="14">The sequence shown here is derived from an EMBL/GenBank/DDBJ whole genome shotgun (WGS) entry which is preliminary data.</text>
</comment>
<evidence type="ECO:0000259" key="13">
    <source>
        <dbReference type="PROSITE" id="PS50835"/>
    </source>
</evidence>
<keyword evidence="2 11" id="KW-0812">Transmembrane</keyword>
<evidence type="ECO:0000256" key="9">
    <source>
        <dbReference type="ARBA" id="ARBA00038203"/>
    </source>
</evidence>
<keyword evidence="6" id="KW-1015">Disulfide bond</keyword>
<dbReference type="SUPFAM" id="SSF48726">
    <property type="entry name" value="Immunoglobulin"/>
    <property type="match status" value="1"/>
</dbReference>
<dbReference type="Pfam" id="PF07686">
    <property type="entry name" value="V-set"/>
    <property type="match status" value="1"/>
</dbReference>
<feature type="domain" description="Ig-like" evidence="13">
    <location>
        <begin position="19"/>
        <end position="114"/>
    </location>
</feature>
<dbReference type="PROSITE" id="PS50835">
    <property type="entry name" value="IG_LIKE"/>
    <property type="match status" value="1"/>
</dbReference>
<dbReference type="PANTHER" id="PTHR46608">
    <property type="entry name" value="T-CELL IMMUNOGLOBULIN AND MUCIN DOMAIN-CONTAINING PROTEIN 4"/>
    <property type="match status" value="1"/>
</dbReference>
<keyword evidence="8" id="KW-0393">Immunoglobulin domain</keyword>
<dbReference type="PANTHER" id="PTHR46608:SF3">
    <property type="entry name" value="T-CELL IMMUNOGLOBULIN AND MUCIN DOMAIN-CONTAINING PROTEIN 4"/>
    <property type="match status" value="1"/>
</dbReference>
<dbReference type="Gene3D" id="2.60.40.10">
    <property type="entry name" value="Immunoglobulins"/>
    <property type="match status" value="1"/>
</dbReference>
<evidence type="ECO:0000256" key="1">
    <source>
        <dbReference type="ARBA" id="ARBA00004479"/>
    </source>
</evidence>
<name>A0A9D3PPZ9_MEGAT</name>
<dbReference type="InterPro" id="IPR003599">
    <property type="entry name" value="Ig_sub"/>
</dbReference>
<feature type="signal peptide" evidence="12">
    <location>
        <begin position="1"/>
        <end position="23"/>
    </location>
</feature>
<dbReference type="InterPro" id="IPR007110">
    <property type="entry name" value="Ig-like_dom"/>
</dbReference>
<evidence type="ECO:0000256" key="10">
    <source>
        <dbReference type="SAM" id="MobiDB-lite"/>
    </source>
</evidence>
<proteinExistence type="inferred from homology"/>
<dbReference type="EMBL" id="JAFDVH010000014">
    <property type="protein sequence ID" value="KAG7465144.1"/>
    <property type="molecule type" value="Genomic_DNA"/>
</dbReference>
<dbReference type="GO" id="GO:0016020">
    <property type="term" value="C:membrane"/>
    <property type="evidence" value="ECO:0007669"/>
    <property type="project" value="UniProtKB-SubCell"/>
</dbReference>
<dbReference type="GO" id="GO:0001786">
    <property type="term" value="F:phosphatidylserine binding"/>
    <property type="evidence" value="ECO:0007669"/>
    <property type="project" value="TreeGrafter"/>
</dbReference>
<sequence>MNTHNSCIYLSWLLLYLLPVSESSTVTVHGYIGKSVTLPCRYDARYYGPLHMCWGRGYVPNSGCNNEVLSTDGIRVTYRKSSKYQLQGDLRTGDVSLTIINAQREDYGIYGCRVHIPGWFNDQKNVVKLFLEDAPVTTTETPDFPEQETTTSPTFELPETTYATFADETTVTTGITTQEPLITEEPVPFPRPTDPEDMWKLFTDSHTEEPLITEEPVPFPLPTDPEDMWKLFTDTHTEVPIGTTESLESTPVPMDPETTWIPNTDTSTQETLGSSSSRPTDMETATENHMQDSLDCWPACPTSIPQSLKPMSETEREDFDDFIIVTDKDGLLQSGIALASVLLVVVLLLVFVHFMRKQCRRGQFKLTNDMEASTCIISPDTTLEMQNREMAVENKFPVDKEDDS</sequence>
<gene>
    <name evidence="14" type="ORF">MATL_G00173090</name>
</gene>
<evidence type="ECO:0000256" key="5">
    <source>
        <dbReference type="ARBA" id="ARBA00023136"/>
    </source>
</evidence>
<evidence type="ECO:0000256" key="4">
    <source>
        <dbReference type="ARBA" id="ARBA00022989"/>
    </source>
</evidence>
<keyword evidence="3 12" id="KW-0732">Signal</keyword>
<dbReference type="InterPro" id="IPR013106">
    <property type="entry name" value="Ig_V-set"/>
</dbReference>
<evidence type="ECO:0000256" key="6">
    <source>
        <dbReference type="ARBA" id="ARBA00023157"/>
    </source>
</evidence>
<evidence type="ECO:0000313" key="14">
    <source>
        <dbReference type="EMBL" id="KAG7465144.1"/>
    </source>
</evidence>
<feature type="compositionally biased region" description="Polar residues" evidence="10">
    <location>
        <begin position="260"/>
        <end position="282"/>
    </location>
</feature>
<dbReference type="FunFam" id="2.60.40.10:FF:000774">
    <property type="entry name" value="Hepatitis A virus cellular receptor 1"/>
    <property type="match status" value="1"/>
</dbReference>
<comment type="subcellular location">
    <subcellularLocation>
        <location evidence="1">Membrane</location>
        <topology evidence="1">Single-pass type I membrane protein</topology>
    </subcellularLocation>
</comment>
<evidence type="ECO:0000256" key="7">
    <source>
        <dbReference type="ARBA" id="ARBA00023180"/>
    </source>
</evidence>
<dbReference type="GO" id="GO:0060097">
    <property type="term" value="P:cytoskeletal rearrangement involved in phagocytosis, engulfment"/>
    <property type="evidence" value="ECO:0007669"/>
    <property type="project" value="TreeGrafter"/>
</dbReference>
<feature type="transmembrane region" description="Helical" evidence="11">
    <location>
        <begin position="336"/>
        <end position="355"/>
    </location>
</feature>
<dbReference type="Proteomes" id="UP001046870">
    <property type="component" value="Chromosome 14"/>
</dbReference>
<comment type="similarity">
    <text evidence="9">Belongs to the immunoglobulin superfamily. TIM family.</text>
</comment>
<evidence type="ECO:0000256" key="8">
    <source>
        <dbReference type="ARBA" id="ARBA00023319"/>
    </source>
</evidence>
<dbReference type="InterPro" id="IPR013783">
    <property type="entry name" value="Ig-like_fold"/>
</dbReference>
<feature type="region of interest" description="Disordered" evidence="10">
    <location>
        <begin position="244"/>
        <end position="282"/>
    </location>
</feature>
<keyword evidence="15" id="KW-1185">Reference proteome</keyword>
<reference evidence="14" key="1">
    <citation type="submission" date="2021-01" db="EMBL/GenBank/DDBJ databases">
        <authorList>
            <person name="Zahm M."/>
            <person name="Roques C."/>
            <person name="Cabau C."/>
            <person name="Klopp C."/>
            <person name="Donnadieu C."/>
            <person name="Jouanno E."/>
            <person name="Lampietro C."/>
            <person name="Louis A."/>
            <person name="Herpin A."/>
            <person name="Echchiki A."/>
            <person name="Berthelot C."/>
            <person name="Parey E."/>
            <person name="Roest-Crollius H."/>
            <person name="Braasch I."/>
            <person name="Postlethwait J."/>
            <person name="Bobe J."/>
            <person name="Montfort J."/>
            <person name="Bouchez O."/>
            <person name="Begum T."/>
            <person name="Mejri S."/>
            <person name="Adams A."/>
            <person name="Chen W.-J."/>
            <person name="Guiguen Y."/>
        </authorList>
    </citation>
    <scope>NUCLEOTIDE SEQUENCE</scope>
    <source>
        <strain evidence="14">YG-15Mar2019-1</strain>
        <tissue evidence="14">Brain</tissue>
    </source>
</reference>
<dbReference type="InterPro" id="IPR036179">
    <property type="entry name" value="Ig-like_dom_sf"/>
</dbReference>
<evidence type="ECO:0000313" key="15">
    <source>
        <dbReference type="Proteomes" id="UP001046870"/>
    </source>
</evidence>
<feature type="chain" id="PRO_5038455011" description="Ig-like domain-containing protein" evidence="12">
    <location>
        <begin position="24"/>
        <end position="404"/>
    </location>
</feature>
<dbReference type="OrthoDB" id="434099at2759"/>
<accession>A0A9D3PPZ9</accession>
<evidence type="ECO:0000256" key="12">
    <source>
        <dbReference type="SAM" id="SignalP"/>
    </source>
</evidence>
<dbReference type="SMART" id="SM00409">
    <property type="entry name" value="IG"/>
    <property type="match status" value="1"/>
</dbReference>